<protein>
    <submittedName>
        <fullName evidence="2">GL21118</fullName>
    </submittedName>
</protein>
<sequence length="84" mass="9147">MMQHIPATVESWRSKTPQMRNYILLCPVSCVLRPVSRVPCPTGPRTPTRDRRRASAPITHRIECEKSPAATAATAATAAGFDGT</sequence>
<reference evidence="2 3" key="1">
    <citation type="journal article" date="2007" name="Nature">
        <title>Evolution of genes and genomes on the Drosophila phylogeny.</title>
        <authorList>
            <consortium name="Drosophila 12 Genomes Consortium"/>
            <person name="Clark A.G."/>
            <person name="Eisen M.B."/>
            <person name="Smith D.R."/>
            <person name="Bergman C.M."/>
            <person name="Oliver B."/>
            <person name="Markow T.A."/>
            <person name="Kaufman T.C."/>
            <person name="Kellis M."/>
            <person name="Gelbart W."/>
            <person name="Iyer V.N."/>
            <person name="Pollard D.A."/>
            <person name="Sackton T.B."/>
            <person name="Larracuente A.M."/>
            <person name="Singh N.D."/>
            <person name="Abad J.P."/>
            <person name="Abt D.N."/>
            <person name="Adryan B."/>
            <person name="Aguade M."/>
            <person name="Akashi H."/>
            <person name="Anderson W.W."/>
            <person name="Aquadro C.F."/>
            <person name="Ardell D.H."/>
            <person name="Arguello R."/>
            <person name="Artieri C.G."/>
            <person name="Barbash D.A."/>
            <person name="Barker D."/>
            <person name="Barsanti P."/>
            <person name="Batterham P."/>
            <person name="Batzoglou S."/>
            <person name="Begun D."/>
            <person name="Bhutkar A."/>
            <person name="Blanco E."/>
            <person name="Bosak S.A."/>
            <person name="Bradley R.K."/>
            <person name="Brand A.D."/>
            <person name="Brent M.R."/>
            <person name="Brooks A.N."/>
            <person name="Brown R.H."/>
            <person name="Butlin R.K."/>
            <person name="Caggese C."/>
            <person name="Calvi B.R."/>
            <person name="Bernardo de Carvalho A."/>
            <person name="Caspi A."/>
            <person name="Castrezana S."/>
            <person name="Celniker S.E."/>
            <person name="Chang J.L."/>
            <person name="Chapple C."/>
            <person name="Chatterji S."/>
            <person name="Chinwalla A."/>
            <person name="Civetta A."/>
            <person name="Clifton S.W."/>
            <person name="Comeron J.M."/>
            <person name="Costello J.C."/>
            <person name="Coyne J.A."/>
            <person name="Daub J."/>
            <person name="David R.G."/>
            <person name="Delcher A.L."/>
            <person name="Delehaunty K."/>
            <person name="Do C.B."/>
            <person name="Ebling H."/>
            <person name="Edwards K."/>
            <person name="Eickbush T."/>
            <person name="Evans J.D."/>
            <person name="Filipski A."/>
            <person name="Findeiss S."/>
            <person name="Freyhult E."/>
            <person name="Fulton L."/>
            <person name="Fulton R."/>
            <person name="Garcia A.C."/>
            <person name="Gardiner A."/>
            <person name="Garfield D.A."/>
            <person name="Garvin B.E."/>
            <person name="Gibson G."/>
            <person name="Gilbert D."/>
            <person name="Gnerre S."/>
            <person name="Godfrey J."/>
            <person name="Good R."/>
            <person name="Gotea V."/>
            <person name="Gravely B."/>
            <person name="Greenberg A.J."/>
            <person name="Griffiths-Jones S."/>
            <person name="Gross S."/>
            <person name="Guigo R."/>
            <person name="Gustafson E.A."/>
            <person name="Haerty W."/>
            <person name="Hahn M.W."/>
            <person name="Halligan D.L."/>
            <person name="Halpern A.L."/>
            <person name="Halter G.M."/>
            <person name="Han M.V."/>
            <person name="Heger A."/>
            <person name="Hillier L."/>
            <person name="Hinrichs A.S."/>
            <person name="Holmes I."/>
            <person name="Hoskins R.A."/>
            <person name="Hubisz M.J."/>
            <person name="Hultmark D."/>
            <person name="Huntley M.A."/>
            <person name="Jaffe D.B."/>
            <person name="Jagadeeshan S."/>
            <person name="Jeck W.R."/>
            <person name="Johnson J."/>
            <person name="Jones C.D."/>
            <person name="Jordan W.C."/>
            <person name="Karpen G.H."/>
            <person name="Kataoka E."/>
            <person name="Keightley P.D."/>
            <person name="Kheradpour P."/>
            <person name="Kirkness E.F."/>
            <person name="Koerich L.B."/>
            <person name="Kristiansen K."/>
            <person name="Kudrna D."/>
            <person name="Kulathinal R.J."/>
            <person name="Kumar S."/>
            <person name="Kwok R."/>
            <person name="Lander E."/>
            <person name="Langley C.H."/>
            <person name="Lapoint R."/>
            <person name="Lazzaro B.P."/>
            <person name="Lee S.J."/>
            <person name="Levesque L."/>
            <person name="Li R."/>
            <person name="Lin C.F."/>
            <person name="Lin M.F."/>
            <person name="Lindblad-Toh K."/>
            <person name="Llopart A."/>
            <person name="Long M."/>
            <person name="Low L."/>
            <person name="Lozovsky E."/>
            <person name="Lu J."/>
            <person name="Luo M."/>
            <person name="Machado C.A."/>
            <person name="Makalowski W."/>
            <person name="Marzo M."/>
            <person name="Matsuda M."/>
            <person name="Matzkin L."/>
            <person name="McAllister B."/>
            <person name="McBride C.S."/>
            <person name="McKernan B."/>
            <person name="McKernan K."/>
            <person name="Mendez-Lago M."/>
            <person name="Minx P."/>
            <person name="Mollenhauer M.U."/>
            <person name="Montooth K."/>
            <person name="Mount S.M."/>
            <person name="Mu X."/>
            <person name="Myers E."/>
            <person name="Negre B."/>
            <person name="Newfeld S."/>
            <person name="Nielsen R."/>
            <person name="Noor M.A."/>
            <person name="O'Grady P."/>
            <person name="Pachter L."/>
            <person name="Papaceit M."/>
            <person name="Parisi M.J."/>
            <person name="Parisi M."/>
            <person name="Parts L."/>
            <person name="Pedersen J.S."/>
            <person name="Pesole G."/>
            <person name="Phillippy A.M."/>
            <person name="Ponting C.P."/>
            <person name="Pop M."/>
            <person name="Porcelli D."/>
            <person name="Powell J.R."/>
            <person name="Prohaska S."/>
            <person name="Pruitt K."/>
            <person name="Puig M."/>
            <person name="Quesneville H."/>
            <person name="Ram K.R."/>
            <person name="Rand D."/>
            <person name="Rasmussen M.D."/>
            <person name="Reed L.K."/>
            <person name="Reenan R."/>
            <person name="Reily A."/>
            <person name="Remington K.A."/>
            <person name="Rieger T.T."/>
            <person name="Ritchie M.G."/>
            <person name="Robin C."/>
            <person name="Rogers Y.H."/>
            <person name="Rohde C."/>
            <person name="Rozas J."/>
            <person name="Rubenfield M.J."/>
            <person name="Ruiz A."/>
            <person name="Russo S."/>
            <person name="Salzberg S.L."/>
            <person name="Sanchez-Gracia A."/>
            <person name="Saranga D.J."/>
            <person name="Sato H."/>
            <person name="Schaeffer S.W."/>
            <person name="Schatz M.C."/>
            <person name="Schlenke T."/>
            <person name="Schwartz R."/>
            <person name="Segarra C."/>
            <person name="Singh R.S."/>
            <person name="Sirot L."/>
            <person name="Sirota M."/>
            <person name="Sisneros N.B."/>
            <person name="Smith C.D."/>
            <person name="Smith T.F."/>
            <person name="Spieth J."/>
            <person name="Stage D.E."/>
            <person name="Stark A."/>
            <person name="Stephan W."/>
            <person name="Strausberg R.L."/>
            <person name="Strempel S."/>
            <person name="Sturgill D."/>
            <person name="Sutton G."/>
            <person name="Sutton G.G."/>
            <person name="Tao W."/>
            <person name="Teichmann S."/>
            <person name="Tobari Y.N."/>
            <person name="Tomimura Y."/>
            <person name="Tsolas J.M."/>
            <person name="Valente V.L."/>
            <person name="Venter E."/>
            <person name="Venter J.C."/>
            <person name="Vicario S."/>
            <person name="Vieira F.G."/>
            <person name="Vilella A.J."/>
            <person name="Villasante A."/>
            <person name="Walenz B."/>
            <person name="Wang J."/>
            <person name="Wasserman M."/>
            <person name="Watts T."/>
            <person name="Wilson D."/>
            <person name="Wilson R.K."/>
            <person name="Wing R.A."/>
            <person name="Wolfner M.F."/>
            <person name="Wong A."/>
            <person name="Wong G.K."/>
            <person name="Wu C.I."/>
            <person name="Wu G."/>
            <person name="Yamamoto D."/>
            <person name="Yang H.P."/>
            <person name="Yang S.P."/>
            <person name="Yorke J.A."/>
            <person name="Yoshida K."/>
            <person name="Zdobnov E."/>
            <person name="Zhang P."/>
            <person name="Zhang Y."/>
            <person name="Zimin A.V."/>
            <person name="Baldwin J."/>
            <person name="Abdouelleil A."/>
            <person name="Abdulkadir J."/>
            <person name="Abebe A."/>
            <person name="Abera B."/>
            <person name="Abreu J."/>
            <person name="Acer S.C."/>
            <person name="Aftuck L."/>
            <person name="Alexander A."/>
            <person name="An P."/>
            <person name="Anderson E."/>
            <person name="Anderson S."/>
            <person name="Arachi H."/>
            <person name="Azer M."/>
            <person name="Bachantsang P."/>
            <person name="Barry A."/>
            <person name="Bayul T."/>
            <person name="Berlin A."/>
            <person name="Bessette D."/>
            <person name="Bloom T."/>
            <person name="Blye J."/>
            <person name="Boguslavskiy L."/>
            <person name="Bonnet C."/>
            <person name="Boukhgalter B."/>
            <person name="Bourzgui I."/>
            <person name="Brown A."/>
            <person name="Cahill P."/>
            <person name="Channer S."/>
            <person name="Cheshatsang Y."/>
            <person name="Chuda L."/>
            <person name="Citroen M."/>
            <person name="Collymore A."/>
            <person name="Cooke P."/>
            <person name="Costello M."/>
            <person name="D'Aco K."/>
            <person name="Daza R."/>
            <person name="De Haan G."/>
            <person name="DeGray S."/>
            <person name="DeMaso C."/>
            <person name="Dhargay N."/>
            <person name="Dooley K."/>
            <person name="Dooley E."/>
            <person name="Doricent M."/>
            <person name="Dorje P."/>
            <person name="Dorjee K."/>
            <person name="Dupes A."/>
            <person name="Elong R."/>
            <person name="Falk J."/>
            <person name="Farina A."/>
            <person name="Faro S."/>
            <person name="Ferguson D."/>
            <person name="Fisher S."/>
            <person name="Foley C.D."/>
            <person name="Franke A."/>
            <person name="Friedrich D."/>
            <person name="Gadbois L."/>
            <person name="Gearin G."/>
            <person name="Gearin C.R."/>
            <person name="Giannoukos G."/>
            <person name="Goode T."/>
            <person name="Graham J."/>
            <person name="Grandbois E."/>
            <person name="Grewal S."/>
            <person name="Gyaltsen K."/>
            <person name="Hafez N."/>
            <person name="Hagos B."/>
            <person name="Hall J."/>
            <person name="Henson C."/>
            <person name="Hollinger A."/>
            <person name="Honan T."/>
            <person name="Huard M.D."/>
            <person name="Hughes L."/>
            <person name="Hurhula B."/>
            <person name="Husby M.E."/>
            <person name="Kamat A."/>
            <person name="Kanga B."/>
            <person name="Kashin S."/>
            <person name="Khazanovich D."/>
            <person name="Kisner P."/>
            <person name="Lance K."/>
            <person name="Lara M."/>
            <person name="Lee W."/>
            <person name="Lennon N."/>
            <person name="Letendre F."/>
            <person name="LeVine R."/>
            <person name="Lipovsky A."/>
            <person name="Liu X."/>
            <person name="Liu J."/>
            <person name="Liu S."/>
            <person name="Lokyitsang T."/>
            <person name="Lokyitsang Y."/>
            <person name="Lubonja R."/>
            <person name="Lui A."/>
            <person name="MacDonald P."/>
            <person name="Magnisalis V."/>
            <person name="Maru K."/>
            <person name="Matthews C."/>
            <person name="McCusker W."/>
            <person name="McDonough S."/>
            <person name="Mehta T."/>
            <person name="Meldrim J."/>
            <person name="Meneus L."/>
            <person name="Mihai O."/>
            <person name="Mihalev A."/>
            <person name="Mihova T."/>
            <person name="Mittelman R."/>
            <person name="Mlenga V."/>
            <person name="Montmayeur A."/>
            <person name="Mulrain L."/>
            <person name="Navidi A."/>
            <person name="Naylor J."/>
            <person name="Negash T."/>
            <person name="Nguyen T."/>
            <person name="Nguyen N."/>
            <person name="Nicol R."/>
            <person name="Norbu C."/>
            <person name="Norbu N."/>
            <person name="Novod N."/>
            <person name="O'Neill B."/>
            <person name="Osman S."/>
            <person name="Markiewicz E."/>
            <person name="Oyono O.L."/>
            <person name="Patti C."/>
            <person name="Phunkhang P."/>
            <person name="Pierre F."/>
            <person name="Priest M."/>
            <person name="Raghuraman S."/>
            <person name="Rege F."/>
            <person name="Reyes R."/>
            <person name="Rise C."/>
            <person name="Rogov P."/>
            <person name="Ross K."/>
            <person name="Ryan E."/>
            <person name="Settipalli S."/>
            <person name="Shea T."/>
            <person name="Sherpa N."/>
            <person name="Shi L."/>
            <person name="Shih D."/>
            <person name="Sparrow T."/>
            <person name="Spaulding J."/>
            <person name="Stalker J."/>
            <person name="Stange-Thomann N."/>
            <person name="Stavropoulos S."/>
            <person name="Stone C."/>
            <person name="Strader C."/>
            <person name="Tesfaye S."/>
            <person name="Thomson T."/>
            <person name="Thoulutsang Y."/>
            <person name="Thoulutsang D."/>
            <person name="Topham K."/>
            <person name="Topping I."/>
            <person name="Tsamla T."/>
            <person name="Vassiliev H."/>
            <person name="Vo A."/>
            <person name="Wangchuk T."/>
            <person name="Wangdi T."/>
            <person name="Weiand M."/>
            <person name="Wilkinson J."/>
            <person name="Wilson A."/>
            <person name="Yadav S."/>
            <person name="Young G."/>
            <person name="Yu Q."/>
            <person name="Zembek L."/>
            <person name="Zhong D."/>
            <person name="Zimmer A."/>
            <person name="Zwirko Z."/>
            <person name="Jaffe D.B."/>
            <person name="Alvarez P."/>
            <person name="Brockman W."/>
            <person name="Butler J."/>
            <person name="Chin C."/>
            <person name="Gnerre S."/>
            <person name="Grabherr M."/>
            <person name="Kleber M."/>
            <person name="Mauceli E."/>
            <person name="MacCallum I."/>
        </authorList>
    </citation>
    <scope>NUCLEOTIDE SEQUENCE [LARGE SCALE GENOMIC DNA]</scope>
    <source>
        <strain evidence="3">MSH-3 / Tucson 14011-0111.49</strain>
    </source>
</reference>
<dbReference type="Proteomes" id="UP000008744">
    <property type="component" value="Unassembled WGS sequence"/>
</dbReference>
<evidence type="ECO:0000313" key="3">
    <source>
        <dbReference type="Proteomes" id="UP000008744"/>
    </source>
</evidence>
<feature type="region of interest" description="Disordered" evidence="1">
    <location>
        <begin position="37"/>
        <end position="59"/>
    </location>
</feature>
<proteinExistence type="predicted"/>
<dbReference type="EMBL" id="CH479195">
    <property type="protein sequence ID" value="EDW27267.1"/>
    <property type="molecule type" value="Genomic_DNA"/>
</dbReference>
<name>B4GXF6_DROPE</name>
<keyword evidence="3" id="KW-1185">Reference proteome</keyword>
<feature type="compositionally biased region" description="Low complexity" evidence="1">
    <location>
        <begin position="37"/>
        <end position="46"/>
    </location>
</feature>
<accession>B4GXF6</accession>
<evidence type="ECO:0000313" key="2">
    <source>
        <dbReference type="EMBL" id="EDW27267.1"/>
    </source>
</evidence>
<dbReference type="HOGENOM" id="CLU_2529834_0_0_1"/>
<dbReference type="AlphaFoldDB" id="B4GXF6"/>
<organism evidence="3">
    <name type="scientific">Drosophila persimilis</name>
    <name type="common">Fruit fly</name>
    <dbReference type="NCBI Taxonomy" id="7234"/>
    <lineage>
        <taxon>Eukaryota</taxon>
        <taxon>Metazoa</taxon>
        <taxon>Ecdysozoa</taxon>
        <taxon>Arthropoda</taxon>
        <taxon>Hexapoda</taxon>
        <taxon>Insecta</taxon>
        <taxon>Pterygota</taxon>
        <taxon>Neoptera</taxon>
        <taxon>Endopterygota</taxon>
        <taxon>Diptera</taxon>
        <taxon>Brachycera</taxon>
        <taxon>Muscomorpha</taxon>
        <taxon>Ephydroidea</taxon>
        <taxon>Drosophilidae</taxon>
        <taxon>Drosophila</taxon>
        <taxon>Sophophora</taxon>
    </lineage>
</organism>
<gene>
    <name evidence="2" type="primary">Dper\GL21118</name>
    <name evidence="2" type="ORF">Dper_GL21118</name>
</gene>
<evidence type="ECO:0000256" key="1">
    <source>
        <dbReference type="SAM" id="MobiDB-lite"/>
    </source>
</evidence>